<evidence type="ECO:0000256" key="6">
    <source>
        <dbReference type="ARBA" id="ARBA00023136"/>
    </source>
</evidence>
<dbReference type="AlphaFoldDB" id="A0A914CCM4"/>
<reference evidence="13" key="1">
    <citation type="submission" date="2022-11" db="UniProtKB">
        <authorList>
            <consortium name="WormBaseParasite"/>
        </authorList>
    </citation>
    <scope>IDENTIFICATION</scope>
</reference>
<sequence>MGITPICASVFTMIVMSIDRYIAVVYPLRRRPGKRKTITIIVCIWILAILCGIPALAATKIEQHFFVNPNDINVFEDRLCLADRFPDGDSQTSILFSIYNNSLVIMQYLIPLLILSFTECES</sequence>
<keyword evidence="3 9" id="KW-0812">Transmembrane</keyword>
<evidence type="ECO:0000256" key="9">
    <source>
        <dbReference type="RuleBase" id="RU000688"/>
    </source>
</evidence>
<dbReference type="InterPro" id="IPR017452">
    <property type="entry name" value="GPCR_Rhodpsn_7TM"/>
</dbReference>
<dbReference type="Proteomes" id="UP000887540">
    <property type="component" value="Unplaced"/>
</dbReference>
<feature type="transmembrane region" description="Helical" evidence="10">
    <location>
        <begin position="94"/>
        <end position="117"/>
    </location>
</feature>
<name>A0A914CCM4_9BILA</name>
<dbReference type="Pfam" id="PF00001">
    <property type="entry name" value="7tm_1"/>
    <property type="match status" value="1"/>
</dbReference>
<feature type="transmembrane region" description="Helical" evidence="10">
    <location>
        <begin position="6"/>
        <end position="26"/>
    </location>
</feature>
<dbReference type="SUPFAM" id="SSF81321">
    <property type="entry name" value="Family A G protein-coupled receptor-like"/>
    <property type="match status" value="1"/>
</dbReference>
<evidence type="ECO:0000256" key="1">
    <source>
        <dbReference type="ARBA" id="ARBA00004651"/>
    </source>
</evidence>
<comment type="similarity">
    <text evidence="9">Belongs to the G-protein coupled receptor 1 family.</text>
</comment>
<keyword evidence="6 10" id="KW-0472">Membrane</keyword>
<keyword evidence="4 10" id="KW-1133">Transmembrane helix</keyword>
<evidence type="ECO:0000256" key="5">
    <source>
        <dbReference type="ARBA" id="ARBA00023040"/>
    </source>
</evidence>
<evidence type="ECO:0000313" key="12">
    <source>
        <dbReference type="Proteomes" id="UP000887540"/>
    </source>
</evidence>
<organism evidence="12 13">
    <name type="scientific">Acrobeloides nanus</name>
    <dbReference type="NCBI Taxonomy" id="290746"/>
    <lineage>
        <taxon>Eukaryota</taxon>
        <taxon>Metazoa</taxon>
        <taxon>Ecdysozoa</taxon>
        <taxon>Nematoda</taxon>
        <taxon>Chromadorea</taxon>
        <taxon>Rhabditida</taxon>
        <taxon>Tylenchina</taxon>
        <taxon>Cephalobomorpha</taxon>
        <taxon>Cephaloboidea</taxon>
        <taxon>Cephalobidae</taxon>
        <taxon>Acrobeloides</taxon>
    </lineage>
</organism>
<keyword evidence="2" id="KW-1003">Cell membrane</keyword>
<keyword evidence="12" id="KW-1185">Reference proteome</keyword>
<keyword evidence="5 9" id="KW-0297">G-protein coupled receptor</keyword>
<evidence type="ECO:0000256" key="7">
    <source>
        <dbReference type="ARBA" id="ARBA00023170"/>
    </source>
</evidence>
<comment type="subcellular location">
    <subcellularLocation>
        <location evidence="1">Cell membrane</location>
        <topology evidence="1">Multi-pass membrane protein</topology>
    </subcellularLocation>
</comment>
<dbReference type="PRINTS" id="PR00237">
    <property type="entry name" value="GPCRRHODOPSN"/>
</dbReference>
<protein>
    <submittedName>
        <fullName evidence="13">G-protein coupled receptors family 1 profile domain-containing protein</fullName>
    </submittedName>
</protein>
<dbReference type="InterPro" id="IPR001681">
    <property type="entry name" value="Neurokn_rcpt"/>
</dbReference>
<evidence type="ECO:0000256" key="8">
    <source>
        <dbReference type="ARBA" id="ARBA00023224"/>
    </source>
</evidence>
<accession>A0A914CCM4</accession>
<evidence type="ECO:0000256" key="3">
    <source>
        <dbReference type="ARBA" id="ARBA00022692"/>
    </source>
</evidence>
<dbReference type="PROSITE" id="PS00237">
    <property type="entry name" value="G_PROTEIN_RECEP_F1_1"/>
    <property type="match status" value="1"/>
</dbReference>
<keyword evidence="8 9" id="KW-0807">Transducer</keyword>
<dbReference type="WBParaSite" id="ACRNAN_Path_764.g2895.t1">
    <property type="protein sequence ID" value="ACRNAN_Path_764.g2895.t1"/>
    <property type="gene ID" value="ACRNAN_Path_764.g2895"/>
</dbReference>
<dbReference type="PANTHER" id="PTHR46925">
    <property type="entry name" value="G-PROTEIN COUPLED RECEPTOR TKR-1-RELATED"/>
    <property type="match status" value="1"/>
</dbReference>
<dbReference type="PANTHER" id="PTHR46925:SF2">
    <property type="entry name" value="G-PROTEIN COUPLED RECEPTOR TKR-1-RELATED"/>
    <property type="match status" value="1"/>
</dbReference>
<evidence type="ECO:0000256" key="4">
    <source>
        <dbReference type="ARBA" id="ARBA00022989"/>
    </source>
</evidence>
<proteinExistence type="inferred from homology"/>
<dbReference type="InterPro" id="IPR000276">
    <property type="entry name" value="GPCR_Rhodpsn"/>
</dbReference>
<evidence type="ECO:0000259" key="11">
    <source>
        <dbReference type="PROSITE" id="PS50262"/>
    </source>
</evidence>
<evidence type="ECO:0000313" key="13">
    <source>
        <dbReference type="WBParaSite" id="ACRNAN_Path_764.g2895.t1"/>
    </source>
</evidence>
<dbReference type="Gene3D" id="1.20.1070.10">
    <property type="entry name" value="Rhodopsin 7-helix transmembrane proteins"/>
    <property type="match status" value="1"/>
</dbReference>
<dbReference type="GO" id="GO:0005886">
    <property type="term" value="C:plasma membrane"/>
    <property type="evidence" value="ECO:0007669"/>
    <property type="project" value="UniProtKB-SubCell"/>
</dbReference>
<keyword evidence="7 9" id="KW-0675">Receptor</keyword>
<dbReference type="GO" id="GO:0004995">
    <property type="term" value="F:tachykinin receptor activity"/>
    <property type="evidence" value="ECO:0007669"/>
    <property type="project" value="InterPro"/>
</dbReference>
<feature type="transmembrane region" description="Helical" evidence="10">
    <location>
        <begin position="38"/>
        <end position="57"/>
    </location>
</feature>
<evidence type="ECO:0000256" key="2">
    <source>
        <dbReference type="ARBA" id="ARBA00022475"/>
    </source>
</evidence>
<evidence type="ECO:0000256" key="10">
    <source>
        <dbReference type="SAM" id="Phobius"/>
    </source>
</evidence>
<dbReference type="PROSITE" id="PS50262">
    <property type="entry name" value="G_PROTEIN_RECEP_F1_2"/>
    <property type="match status" value="1"/>
</dbReference>
<feature type="domain" description="G-protein coupled receptors family 1 profile" evidence="11">
    <location>
        <begin position="1"/>
        <end position="122"/>
    </location>
</feature>